<reference evidence="3" key="1">
    <citation type="submission" date="2024-05" db="EMBL/GenBank/DDBJ databases">
        <authorList>
            <person name="Cai S.Y."/>
            <person name="Jin L.M."/>
            <person name="Li H.R."/>
        </authorList>
    </citation>
    <scope>NUCLEOTIDE SEQUENCE</scope>
    <source>
        <strain evidence="3">A5-74</strain>
    </source>
</reference>
<protein>
    <submittedName>
        <fullName evidence="3">Cupin domain-containing protein</fullName>
    </submittedName>
</protein>
<dbReference type="InterPro" id="IPR013096">
    <property type="entry name" value="Cupin_2"/>
</dbReference>
<evidence type="ECO:0000313" key="3">
    <source>
        <dbReference type="EMBL" id="XCG64854.1"/>
    </source>
</evidence>
<evidence type="ECO:0000256" key="1">
    <source>
        <dbReference type="SAM" id="MobiDB-lite"/>
    </source>
</evidence>
<gene>
    <name evidence="3" type="ORF">ABLG96_05940</name>
</gene>
<dbReference type="RefSeq" id="WP_353650466.1">
    <property type="nucleotide sequence ID" value="NZ_CP159218.1"/>
</dbReference>
<dbReference type="InterPro" id="IPR014710">
    <property type="entry name" value="RmlC-like_jellyroll"/>
</dbReference>
<dbReference type="CDD" id="cd02226">
    <property type="entry name" value="cupin_YdbB-like"/>
    <property type="match status" value="1"/>
</dbReference>
<dbReference type="PANTHER" id="PTHR36114">
    <property type="entry name" value="16.7 KDA PROTEIN IN WHIE LOCUS"/>
    <property type="match status" value="1"/>
</dbReference>
<dbReference type="Pfam" id="PF07883">
    <property type="entry name" value="Cupin_2"/>
    <property type="match status" value="1"/>
</dbReference>
<evidence type="ECO:0000259" key="2">
    <source>
        <dbReference type="Pfam" id="PF07883"/>
    </source>
</evidence>
<name>A0AAU8DSN7_9ACTN</name>
<feature type="region of interest" description="Disordered" evidence="1">
    <location>
        <begin position="110"/>
        <end position="129"/>
    </location>
</feature>
<dbReference type="EMBL" id="CP159218">
    <property type="protein sequence ID" value="XCG64854.1"/>
    <property type="molecule type" value="Genomic_DNA"/>
</dbReference>
<dbReference type="Gene3D" id="2.60.120.10">
    <property type="entry name" value="Jelly Rolls"/>
    <property type="match status" value="1"/>
</dbReference>
<dbReference type="SUPFAM" id="SSF51182">
    <property type="entry name" value="RmlC-like cupins"/>
    <property type="match status" value="1"/>
</dbReference>
<sequence>MQTPVDLDERFGQFDEPWSPKLIARLNDYEIKAVRLSGEFVWHDHPDTDELFLVLEGSLLIQLHEQDGGDVRVGAGQLFVVPRGVQHCPRAEGEVRALLIEPAGVVNTGSAGSGALTATPDHSLVEPRA</sequence>
<accession>A0AAU8DSN7</accession>
<dbReference type="InterPro" id="IPR052044">
    <property type="entry name" value="PKS_Associated_Protein"/>
</dbReference>
<dbReference type="InterPro" id="IPR011051">
    <property type="entry name" value="RmlC_Cupin_sf"/>
</dbReference>
<proteinExistence type="predicted"/>
<dbReference type="AlphaFoldDB" id="A0AAU8DSN7"/>
<organism evidence="3">
    <name type="scientific">Nakamurella sp. A5-74</name>
    <dbReference type="NCBI Taxonomy" id="3158264"/>
    <lineage>
        <taxon>Bacteria</taxon>
        <taxon>Bacillati</taxon>
        <taxon>Actinomycetota</taxon>
        <taxon>Actinomycetes</taxon>
        <taxon>Nakamurellales</taxon>
        <taxon>Nakamurellaceae</taxon>
        <taxon>Nakamurella</taxon>
    </lineage>
</organism>
<dbReference type="PANTHER" id="PTHR36114:SF1">
    <property type="entry name" value="16.7 KDA PROTEIN IN WHIE LOCUS"/>
    <property type="match status" value="1"/>
</dbReference>
<feature type="domain" description="Cupin type-2" evidence="2">
    <location>
        <begin position="39"/>
        <end position="99"/>
    </location>
</feature>